<evidence type="ECO:0000256" key="1">
    <source>
        <dbReference type="ARBA" id="ARBA00004651"/>
    </source>
</evidence>
<evidence type="ECO:0000256" key="4">
    <source>
        <dbReference type="ARBA" id="ARBA00022692"/>
    </source>
</evidence>
<evidence type="ECO:0000313" key="10">
    <source>
        <dbReference type="Proteomes" id="UP000321058"/>
    </source>
</evidence>
<dbReference type="Proteomes" id="UP000321058">
    <property type="component" value="Unassembled WGS sequence"/>
</dbReference>
<dbReference type="CDD" id="cd06261">
    <property type="entry name" value="TM_PBP2"/>
    <property type="match status" value="2"/>
</dbReference>
<feature type="transmembrane region" description="Helical" evidence="7">
    <location>
        <begin position="300"/>
        <end position="326"/>
    </location>
</feature>
<dbReference type="EMBL" id="BKAJ01000077">
    <property type="protein sequence ID" value="GEP57321.1"/>
    <property type="molecule type" value="Genomic_DNA"/>
</dbReference>
<comment type="caution">
    <text evidence="9">The sequence shown here is derived from an EMBL/GenBank/DDBJ whole genome shotgun (WGS) entry which is preliminary data.</text>
</comment>
<keyword evidence="10" id="KW-1185">Reference proteome</keyword>
<dbReference type="PANTHER" id="PTHR30183">
    <property type="entry name" value="MOLYBDENUM TRANSPORT SYSTEM PERMEASE PROTEIN MODB"/>
    <property type="match status" value="1"/>
</dbReference>
<feature type="transmembrane region" description="Helical" evidence="7">
    <location>
        <begin position="224"/>
        <end position="246"/>
    </location>
</feature>
<dbReference type="InterPro" id="IPR035906">
    <property type="entry name" value="MetI-like_sf"/>
</dbReference>
<feature type="transmembrane region" description="Helical" evidence="7">
    <location>
        <begin position="258"/>
        <end position="280"/>
    </location>
</feature>
<organism evidence="9 10">
    <name type="scientific">Reyranella soli</name>
    <dbReference type="NCBI Taxonomy" id="1230389"/>
    <lineage>
        <taxon>Bacteria</taxon>
        <taxon>Pseudomonadati</taxon>
        <taxon>Pseudomonadota</taxon>
        <taxon>Alphaproteobacteria</taxon>
        <taxon>Hyphomicrobiales</taxon>
        <taxon>Reyranellaceae</taxon>
        <taxon>Reyranella</taxon>
    </lineage>
</organism>
<dbReference type="InterPro" id="IPR000515">
    <property type="entry name" value="MetI-like"/>
</dbReference>
<dbReference type="RefSeq" id="WP_147151688.1">
    <property type="nucleotide sequence ID" value="NZ_BKAJ01000077.1"/>
</dbReference>
<feature type="transmembrane region" description="Helical" evidence="7">
    <location>
        <begin position="124"/>
        <end position="147"/>
    </location>
</feature>
<feature type="transmembrane region" description="Helical" evidence="7">
    <location>
        <begin position="687"/>
        <end position="712"/>
    </location>
</feature>
<evidence type="ECO:0000256" key="5">
    <source>
        <dbReference type="ARBA" id="ARBA00022989"/>
    </source>
</evidence>
<evidence type="ECO:0000256" key="6">
    <source>
        <dbReference type="ARBA" id="ARBA00023136"/>
    </source>
</evidence>
<feature type="transmembrane region" description="Helical" evidence="7">
    <location>
        <begin position="82"/>
        <end position="104"/>
    </location>
</feature>
<accession>A0A512NED8</accession>
<evidence type="ECO:0000313" key="9">
    <source>
        <dbReference type="EMBL" id="GEP57321.1"/>
    </source>
</evidence>
<evidence type="ECO:0000256" key="2">
    <source>
        <dbReference type="ARBA" id="ARBA00022448"/>
    </source>
</evidence>
<feature type="domain" description="ABC transmembrane type-1" evidence="8">
    <location>
        <begin position="220"/>
        <end position="425"/>
    </location>
</feature>
<keyword evidence="4 7" id="KW-0812">Transmembrane</keyword>
<feature type="transmembrane region" description="Helical" evidence="7">
    <location>
        <begin position="459"/>
        <end position="481"/>
    </location>
</feature>
<dbReference type="PROSITE" id="PS50928">
    <property type="entry name" value="ABC_TM1"/>
    <property type="match status" value="2"/>
</dbReference>
<gene>
    <name evidence="9" type="ORF">RSO01_44870</name>
</gene>
<evidence type="ECO:0000256" key="7">
    <source>
        <dbReference type="RuleBase" id="RU363032"/>
    </source>
</evidence>
<name>A0A512NED8_9HYPH</name>
<sequence length="729" mass="77521">MRAPLAWSVAGLLAAVALPWYALQEGLDSGAWLSGLWSSEDYASGLAQSIAHGKWWLAPVLASLAACLAVALLPLERERQGTLLLLASGLGLLLFVAQALGIGLRGWTTEWLNALLGELDARQVGIGAGGALVLIALLSLLSIALALRGGFGGDAFVAGAVTTVAASIVLFTAWPILRILLQAFQDGDGAFMPALLIDRLAAEKIWSLRCLTGGGRCGVAWNTLFLALACGAGTTALGLAFALIATRTCFAYKKTLRVLTVLPIITPPFVIGLALILVFGRSGLVNQFLEWSMGVQSTRWIYGFQGVFLAQLFAFTPVAFLVLIGVVEGVSPTLEEASQTLRADRWATFSTVSLPLMRPGLANAFLVGFIESIADFGNPIVLGGDYGVLSTEIYFAVVGAQLDYGRAAALALLLLTFALGAFFLQRRIVGTRSYATISGKGDSGLPTPLPDRARRAAQWIALPWAGFTLLLYGFAFVGGLVKVWGRDYTPTLDHYAKAFAIEHTADGLIWSGAAWNSFWTTVKLAAIAAPLTAALGLLAAWLLVRQRFAGRATLEFATMLSFAVPGTVIGVAYVFAFNVPPIEITGTAMIIVLCFIFRNMPVGVRAGMAAMSQIDRSLDEASLTLRGRAPQTLVYVVLPLLRPAIVGALVYGFVRAVTTVSAVVFLVTAEYELATTYIILRVINGDYGLAIAYSCALIVLMLAVILVIQFLVGERRLGRRAPQIQGGRA</sequence>
<feature type="transmembrane region" description="Helical" evidence="7">
    <location>
        <begin position="55"/>
        <end position="75"/>
    </location>
</feature>
<feature type="transmembrane region" description="Helical" evidence="7">
    <location>
        <begin position="660"/>
        <end position="680"/>
    </location>
</feature>
<evidence type="ECO:0000259" key="8">
    <source>
        <dbReference type="PROSITE" id="PS50928"/>
    </source>
</evidence>
<feature type="transmembrane region" description="Helical" evidence="7">
    <location>
        <begin position="404"/>
        <end position="424"/>
    </location>
</feature>
<dbReference type="Pfam" id="PF00528">
    <property type="entry name" value="BPD_transp_1"/>
    <property type="match status" value="2"/>
</dbReference>
<dbReference type="GO" id="GO:0055085">
    <property type="term" value="P:transmembrane transport"/>
    <property type="evidence" value="ECO:0007669"/>
    <property type="project" value="InterPro"/>
</dbReference>
<dbReference type="OrthoDB" id="7056428at2"/>
<keyword evidence="6 7" id="KW-0472">Membrane</keyword>
<dbReference type="GO" id="GO:0005886">
    <property type="term" value="C:plasma membrane"/>
    <property type="evidence" value="ECO:0007669"/>
    <property type="project" value="UniProtKB-SubCell"/>
</dbReference>
<keyword evidence="5 7" id="KW-1133">Transmembrane helix</keyword>
<dbReference type="Gene3D" id="1.10.3720.10">
    <property type="entry name" value="MetI-like"/>
    <property type="match status" value="2"/>
</dbReference>
<comment type="similarity">
    <text evidence="7">Belongs to the binding-protein-dependent transport system permease family.</text>
</comment>
<dbReference type="PANTHER" id="PTHR30183:SF7">
    <property type="entry name" value="FERRIC TRANSPORT SYSTEM PERMEASE PROTEIN FBPB 1-RELATED"/>
    <property type="match status" value="1"/>
</dbReference>
<dbReference type="AlphaFoldDB" id="A0A512NED8"/>
<reference evidence="9 10" key="1">
    <citation type="submission" date="2019-07" db="EMBL/GenBank/DDBJ databases">
        <title>Whole genome shotgun sequence of Reyranella soli NBRC 108950.</title>
        <authorList>
            <person name="Hosoyama A."/>
            <person name="Uohara A."/>
            <person name="Ohji S."/>
            <person name="Ichikawa N."/>
        </authorList>
    </citation>
    <scope>NUCLEOTIDE SEQUENCE [LARGE SCALE GENOMIC DNA]</scope>
    <source>
        <strain evidence="9 10">NBRC 108950</strain>
    </source>
</reference>
<feature type="transmembrane region" description="Helical" evidence="7">
    <location>
        <begin position="524"/>
        <end position="544"/>
    </location>
</feature>
<feature type="transmembrane region" description="Helical" evidence="7">
    <location>
        <begin position="156"/>
        <end position="177"/>
    </location>
</feature>
<keyword evidence="3" id="KW-1003">Cell membrane</keyword>
<keyword evidence="2 7" id="KW-0813">Transport</keyword>
<feature type="transmembrane region" description="Helical" evidence="7">
    <location>
        <begin position="556"/>
        <end position="576"/>
    </location>
</feature>
<feature type="domain" description="ABC transmembrane type-1" evidence="8">
    <location>
        <begin position="518"/>
        <end position="708"/>
    </location>
</feature>
<protein>
    <submittedName>
        <fullName evidence="9">Iron ABC transporter permease</fullName>
    </submittedName>
</protein>
<comment type="subcellular location">
    <subcellularLocation>
        <location evidence="1 7">Cell membrane</location>
        <topology evidence="1 7">Multi-pass membrane protein</topology>
    </subcellularLocation>
</comment>
<dbReference type="SUPFAM" id="SSF161098">
    <property type="entry name" value="MetI-like"/>
    <property type="match status" value="2"/>
</dbReference>
<evidence type="ECO:0000256" key="3">
    <source>
        <dbReference type="ARBA" id="ARBA00022475"/>
    </source>
</evidence>
<proteinExistence type="inferred from homology"/>
<feature type="transmembrane region" description="Helical" evidence="7">
    <location>
        <begin position="632"/>
        <end position="654"/>
    </location>
</feature>